<evidence type="ECO:0000256" key="1">
    <source>
        <dbReference type="SAM" id="SignalP"/>
    </source>
</evidence>
<evidence type="ECO:0000313" key="3">
    <source>
        <dbReference type="Proteomes" id="UP001153954"/>
    </source>
</evidence>
<keyword evidence="3" id="KW-1185">Reference proteome</keyword>
<organism evidence="2 3">
    <name type="scientific">Euphydryas editha</name>
    <name type="common">Edith's checkerspot</name>
    <dbReference type="NCBI Taxonomy" id="104508"/>
    <lineage>
        <taxon>Eukaryota</taxon>
        <taxon>Metazoa</taxon>
        <taxon>Ecdysozoa</taxon>
        <taxon>Arthropoda</taxon>
        <taxon>Hexapoda</taxon>
        <taxon>Insecta</taxon>
        <taxon>Pterygota</taxon>
        <taxon>Neoptera</taxon>
        <taxon>Endopterygota</taxon>
        <taxon>Lepidoptera</taxon>
        <taxon>Glossata</taxon>
        <taxon>Ditrysia</taxon>
        <taxon>Papilionoidea</taxon>
        <taxon>Nymphalidae</taxon>
        <taxon>Nymphalinae</taxon>
        <taxon>Euphydryas</taxon>
    </lineage>
</organism>
<keyword evidence="1" id="KW-0732">Signal</keyword>
<gene>
    <name evidence="2" type="ORF">EEDITHA_LOCUS783</name>
</gene>
<dbReference type="AlphaFoldDB" id="A0AAU9TFK9"/>
<dbReference type="Proteomes" id="UP001153954">
    <property type="component" value="Unassembled WGS sequence"/>
</dbReference>
<evidence type="ECO:0000313" key="2">
    <source>
        <dbReference type="EMBL" id="CAH2084189.1"/>
    </source>
</evidence>
<proteinExistence type="predicted"/>
<dbReference type="EMBL" id="CAKOGL010000002">
    <property type="protein sequence ID" value="CAH2084189.1"/>
    <property type="molecule type" value="Genomic_DNA"/>
</dbReference>
<name>A0AAU9TFK9_EUPED</name>
<feature type="signal peptide" evidence="1">
    <location>
        <begin position="1"/>
        <end position="19"/>
    </location>
</feature>
<protein>
    <submittedName>
        <fullName evidence="2">Uncharacterized protein</fullName>
    </submittedName>
</protein>
<accession>A0AAU9TFK9</accession>
<reference evidence="2" key="1">
    <citation type="submission" date="2022-03" db="EMBL/GenBank/DDBJ databases">
        <authorList>
            <person name="Tunstrom K."/>
        </authorList>
    </citation>
    <scope>NUCLEOTIDE SEQUENCE</scope>
</reference>
<feature type="chain" id="PRO_5043897244" evidence="1">
    <location>
        <begin position="20"/>
        <end position="341"/>
    </location>
</feature>
<comment type="caution">
    <text evidence="2">The sequence shown here is derived from an EMBL/GenBank/DDBJ whole genome shotgun (WGS) entry which is preliminary data.</text>
</comment>
<sequence length="341" mass="40043">MLLITFVIPLILIQSKVQAKNIIYVDEDYPQEIFNGPAINSDESLQQLNDKIYFNMYYPPIIRNSYNEKTNEQSHQENEQNPITEDQRLIPLILQVLVQGTVQAKNFIYVNEDYPQEIFNGPAINSDENLQLNDEIFYNMYPPLIMRIFTIILVQCTVRVSLTEYDYDDFDPNMEEINENGWRFPAPYILRINPDFQGRNDVIKGDKRDGFLSTYDLNKLIEESKNKKSHQKLVYKTPLEYLSSNPHNQRLFGVKPRGKKRYRNKMKLSGPKDDTLSDTVPLPIDEMSREYEKLKEKTKANISKKIMHPSPFMKNKLWVIRAARILRLIIKLIDDIKATTL</sequence>